<protein>
    <submittedName>
        <fullName evidence="6">NAD(P)-dependent dehydrogenase (Short-subunit alcohol dehydrogenase family)</fullName>
    </submittedName>
</protein>
<keyword evidence="4" id="KW-0443">Lipid metabolism</keyword>
<keyword evidence="3" id="KW-0520">NAD</keyword>
<evidence type="ECO:0000256" key="5">
    <source>
        <dbReference type="ARBA" id="ARBA00023221"/>
    </source>
</evidence>
<dbReference type="InterPro" id="IPR036291">
    <property type="entry name" value="NAD(P)-bd_dom_sf"/>
</dbReference>
<dbReference type="PRINTS" id="PR00080">
    <property type="entry name" value="SDRFAMILY"/>
</dbReference>
<keyword evidence="5" id="KW-0753">Steroid metabolism</keyword>
<dbReference type="RefSeq" id="WP_192762939.1">
    <property type="nucleotide sequence ID" value="NZ_JADBDZ010000001.1"/>
</dbReference>
<dbReference type="PANTHER" id="PTHR43180">
    <property type="entry name" value="3-OXOACYL-(ACYL-CARRIER-PROTEIN) REDUCTASE (AFU_ORTHOLOGUE AFUA_6G11210)"/>
    <property type="match status" value="1"/>
</dbReference>
<dbReference type="InterPro" id="IPR002347">
    <property type="entry name" value="SDR_fam"/>
</dbReference>
<dbReference type="EMBL" id="JADBDZ010000001">
    <property type="protein sequence ID" value="MBE1536988.1"/>
    <property type="molecule type" value="Genomic_DNA"/>
</dbReference>
<name>A0ABR9K301_9ACTN</name>
<comment type="caution">
    <text evidence="6">The sequence shown here is derived from an EMBL/GenBank/DDBJ whole genome shotgun (WGS) entry which is preliminary data.</text>
</comment>
<accession>A0ABR9K301</accession>
<dbReference type="PANTHER" id="PTHR43180:SF28">
    <property type="entry name" value="NAD(P)-BINDING ROSSMANN-FOLD SUPERFAMILY PROTEIN"/>
    <property type="match status" value="1"/>
</dbReference>
<dbReference type="Pfam" id="PF13561">
    <property type="entry name" value="adh_short_C2"/>
    <property type="match status" value="1"/>
</dbReference>
<sequence>MQEDLTGRTAVVTGGASGIGAAIARRWVAAGGNVLIGDIDERSGAALTDELGPAARFVRFDVTSEADHAAACDLALDRYGALDAFFANAGAVGATGSIEGTRRDEWDATVALLLTGAFLSIKHAVRVMRPRGRGAIVCTGSVASVRGGLGPHAYTAAKHGLLGLVESAAVEIGRHGLRVNCVAPGGTVSALAARLAGAPDDLDAAYARLAAASSSGVPTTADDVAAAALFLAGPGAARINGTRLVVDGGDDVPSAKGLPYYAR</sequence>
<evidence type="ECO:0000256" key="4">
    <source>
        <dbReference type="ARBA" id="ARBA00023098"/>
    </source>
</evidence>
<evidence type="ECO:0000313" key="6">
    <source>
        <dbReference type="EMBL" id="MBE1536988.1"/>
    </source>
</evidence>
<evidence type="ECO:0000256" key="1">
    <source>
        <dbReference type="ARBA" id="ARBA00006484"/>
    </source>
</evidence>
<keyword evidence="7" id="KW-1185">Reference proteome</keyword>
<dbReference type="PRINTS" id="PR00081">
    <property type="entry name" value="GDHRDH"/>
</dbReference>
<comment type="similarity">
    <text evidence="1">Belongs to the short-chain dehydrogenases/reductases (SDR) family.</text>
</comment>
<dbReference type="SUPFAM" id="SSF51735">
    <property type="entry name" value="NAD(P)-binding Rossmann-fold domains"/>
    <property type="match status" value="1"/>
</dbReference>
<dbReference type="Gene3D" id="3.40.50.720">
    <property type="entry name" value="NAD(P)-binding Rossmann-like Domain"/>
    <property type="match status" value="1"/>
</dbReference>
<evidence type="ECO:0000256" key="2">
    <source>
        <dbReference type="ARBA" id="ARBA00023002"/>
    </source>
</evidence>
<reference evidence="6 7" key="1">
    <citation type="submission" date="2020-10" db="EMBL/GenBank/DDBJ databases">
        <title>Sequencing the genomes of 1000 actinobacteria strains.</title>
        <authorList>
            <person name="Klenk H.-P."/>
        </authorList>
    </citation>
    <scope>NUCLEOTIDE SEQUENCE [LARGE SCALE GENOMIC DNA]</scope>
    <source>
        <strain evidence="6 7">DSM 46744</strain>
    </source>
</reference>
<organism evidence="6 7">
    <name type="scientific">Actinomadura algeriensis</name>
    <dbReference type="NCBI Taxonomy" id="1679523"/>
    <lineage>
        <taxon>Bacteria</taxon>
        <taxon>Bacillati</taxon>
        <taxon>Actinomycetota</taxon>
        <taxon>Actinomycetes</taxon>
        <taxon>Streptosporangiales</taxon>
        <taxon>Thermomonosporaceae</taxon>
        <taxon>Actinomadura</taxon>
    </lineage>
</organism>
<proteinExistence type="inferred from homology"/>
<dbReference type="Proteomes" id="UP000627838">
    <property type="component" value="Unassembled WGS sequence"/>
</dbReference>
<gene>
    <name evidence="6" type="ORF">H4W34_006821</name>
</gene>
<keyword evidence="2" id="KW-0560">Oxidoreductase</keyword>
<evidence type="ECO:0000313" key="7">
    <source>
        <dbReference type="Proteomes" id="UP000627838"/>
    </source>
</evidence>
<evidence type="ECO:0000256" key="3">
    <source>
        <dbReference type="ARBA" id="ARBA00023027"/>
    </source>
</evidence>